<comment type="caution">
    <text evidence="3">The sequence shown here is derived from an EMBL/GenBank/DDBJ whole genome shotgun (WGS) entry which is preliminary data.</text>
</comment>
<dbReference type="AlphaFoldDB" id="A0A3M0CBW5"/>
<feature type="transmembrane region" description="Helical" evidence="2">
    <location>
        <begin position="50"/>
        <end position="72"/>
    </location>
</feature>
<feature type="transmembrane region" description="Helical" evidence="2">
    <location>
        <begin position="21"/>
        <end position="38"/>
    </location>
</feature>
<keyword evidence="4" id="KW-1185">Reference proteome</keyword>
<gene>
    <name evidence="3" type="ORF">BXY39_2773</name>
</gene>
<evidence type="ECO:0000256" key="2">
    <source>
        <dbReference type="SAM" id="Phobius"/>
    </source>
</evidence>
<organism evidence="3 4">
    <name type="scientific">Eilatimonas milleporae</name>
    <dbReference type="NCBI Taxonomy" id="911205"/>
    <lineage>
        <taxon>Bacteria</taxon>
        <taxon>Pseudomonadati</taxon>
        <taxon>Pseudomonadota</taxon>
        <taxon>Alphaproteobacteria</taxon>
        <taxon>Kordiimonadales</taxon>
        <taxon>Kordiimonadaceae</taxon>
        <taxon>Eilatimonas</taxon>
    </lineage>
</organism>
<dbReference type="RefSeq" id="WP_121939443.1">
    <property type="nucleotide sequence ID" value="NZ_REFR01000013.1"/>
</dbReference>
<feature type="compositionally biased region" description="Basic and acidic residues" evidence="1">
    <location>
        <begin position="162"/>
        <end position="171"/>
    </location>
</feature>
<evidence type="ECO:0000256" key="1">
    <source>
        <dbReference type="SAM" id="MobiDB-lite"/>
    </source>
</evidence>
<proteinExistence type="predicted"/>
<evidence type="ECO:0000313" key="3">
    <source>
        <dbReference type="EMBL" id="RMB04509.1"/>
    </source>
</evidence>
<dbReference type="Proteomes" id="UP000271227">
    <property type="component" value="Unassembled WGS sequence"/>
</dbReference>
<dbReference type="EMBL" id="REFR01000013">
    <property type="protein sequence ID" value="RMB04509.1"/>
    <property type="molecule type" value="Genomic_DNA"/>
</dbReference>
<feature type="compositionally biased region" description="Basic residues" evidence="1">
    <location>
        <begin position="117"/>
        <end position="128"/>
    </location>
</feature>
<keyword evidence="2" id="KW-1133">Transmembrane helix</keyword>
<accession>A0A3M0CBW5</accession>
<dbReference type="InParanoid" id="A0A3M0CBW5"/>
<name>A0A3M0CBW5_9PROT</name>
<evidence type="ECO:0000313" key="4">
    <source>
        <dbReference type="Proteomes" id="UP000271227"/>
    </source>
</evidence>
<keyword evidence="2" id="KW-0472">Membrane</keyword>
<feature type="compositionally biased region" description="Low complexity" evidence="1">
    <location>
        <begin position="129"/>
        <end position="138"/>
    </location>
</feature>
<sequence>MISKTPKDRPIDQALTPRRGFLVAASAVAALAVAAYLYEDAILGLSPMGSQTPFAILIVSLVLIALALLLCYRVPRLGNRLLGHDVVLKPDDGRDMNEGYHFTGSFKVDTAADTKRQNSRRKQARATRRQLAQATRQMQAEKQKGGASGTDMSLPNSGAGDKSSEDRDRTA</sequence>
<reference evidence="3 4" key="1">
    <citation type="submission" date="2018-10" db="EMBL/GenBank/DDBJ databases">
        <title>Genomic Encyclopedia of Archaeal and Bacterial Type Strains, Phase II (KMG-II): from individual species to whole genera.</title>
        <authorList>
            <person name="Goeker M."/>
        </authorList>
    </citation>
    <scope>NUCLEOTIDE SEQUENCE [LARGE SCALE GENOMIC DNA]</scope>
    <source>
        <strain evidence="3 4">DSM 25217</strain>
    </source>
</reference>
<feature type="region of interest" description="Disordered" evidence="1">
    <location>
        <begin position="111"/>
        <end position="171"/>
    </location>
</feature>
<dbReference type="OrthoDB" id="8481634at2"/>
<protein>
    <submittedName>
        <fullName evidence="3">Uncharacterized protein</fullName>
    </submittedName>
</protein>
<keyword evidence="2" id="KW-0812">Transmembrane</keyword>